<gene>
    <name evidence="2" type="ORF">S01H1_36799</name>
</gene>
<evidence type="ECO:0000313" key="2">
    <source>
        <dbReference type="EMBL" id="GAG07406.1"/>
    </source>
</evidence>
<comment type="caution">
    <text evidence="2">The sequence shown here is derived from an EMBL/GenBank/DDBJ whole genome shotgun (WGS) entry which is preliminary data.</text>
</comment>
<reference evidence="2" key="1">
    <citation type="journal article" date="2014" name="Front. Microbiol.">
        <title>High frequency of phylogenetically diverse reductive dehalogenase-homologous genes in deep subseafloor sedimentary metagenomes.</title>
        <authorList>
            <person name="Kawai M."/>
            <person name="Futagami T."/>
            <person name="Toyoda A."/>
            <person name="Takaki Y."/>
            <person name="Nishi S."/>
            <person name="Hori S."/>
            <person name="Arai W."/>
            <person name="Tsubouchi T."/>
            <person name="Morono Y."/>
            <person name="Uchiyama I."/>
            <person name="Ito T."/>
            <person name="Fujiyama A."/>
            <person name="Inagaki F."/>
            <person name="Takami H."/>
        </authorList>
    </citation>
    <scope>NUCLEOTIDE SEQUENCE</scope>
    <source>
        <strain evidence="2">Expedition CK06-06</strain>
    </source>
</reference>
<protein>
    <submittedName>
        <fullName evidence="2">Uncharacterized protein</fullName>
    </submittedName>
</protein>
<sequence length="80" mass="8696">MAVYFCRDAGIDDPVSWFNACEPRVIDLWVALAIYEATDANKMQPAGQVMQGVARKQGLTDGRQRGPDNQSQGGHDASQA</sequence>
<feature type="compositionally biased region" description="Polar residues" evidence="1">
    <location>
        <begin position="67"/>
        <end position="80"/>
    </location>
</feature>
<dbReference type="EMBL" id="BARS01023083">
    <property type="protein sequence ID" value="GAG07406.1"/>
    <property type="molecule type" value="Genomic_DNA"/>
</dbReference>
<organism evidence="2">
    <name type="scientific">marine sediment metagenome</name>
    <dbReference type="NCBI Taxonomy" id="412755"/>
    <lineage>
        <taxon>unclassified sequences</taxon>
        <taxon>metagenomes</taxon>
        <taxon>ecological metagenomes</taxon>
    </lineage>
</organism>
<proteinExistence type="predicted"/>
<accession>X0W3V8</accession>
<evidence type="ECO:0000256" key="1">
    <source>
        <dbReference type="SAM" id="MobiDB-lite"/>
    </source>
</evidence>
<feature type="region of interest" description="Disordered" evidence="1">
    <location>
        <begin position="45"/>
        <end position="80"/>
    </location>
</feature>
<dbReference type="AlphaFoldDB" id="X0W3V8"/>
<name>X0W3V8_9ZZZZ</name>